<dbReference type="EMBL" id="KE123962">
    <property type="protein sequence ID" value="EPB87745.1"/>
    <property type="molecule type" value="Genomic_DNA"/>
</dbReference>
<feature type="compositionally biased region" description="Polar residues" evidence="1">
    <location>
        <begin position="29"/>
        <end position="52"/>
    </location>
</feature>
<accession>S2K6A0</accession>
<organism evidence="2 3">
    <name type="scientific">Mucor circinelloides f. circinelloides (strain 1006PhL)</name>
    <name type="common">Mucormycosis agent</name>
    <name type="synonym">Calyptromyces circinelloides</name>
    <dbReference type="NCBI Taxonomy" id="1220926"/>
    <lineage>
        <taxon>Eukaryota</taxon>
        <taxon>Fungi</taxon>
        <taxon>Fungi incertae sedis</taxon>
        <taxon>Mucoromycota</taxon>
        <taxon>Mucoromycotina</taxon>
        <taxon>Mucoromycetes</taxon>
        <taxon>Mucorales</taxon>
        <taxon>Mucorineae</taxon>
        <taxon>Mucoraceae</taxon>
        <taxon>Mucor</taxon>
    </lineage>
</organism>
<dbReference type="Proteomes" id="UP000014254">
    <property type="component" value="Unassembled WGS sequence"/>
</dbReference>
<evidence type="ECO:0000313" key="2">
    <source>
        <dbReference type="EMBL" id="EPB87745.1"/>
    </source>
</evidence>
<feature type="compositionally biased region" description="Low complexity" evidence="1">
    <location>
        <begin position="76"/>
        <end position="89"/>
    </location>
</feature>
<sequence>MSNKSVHIPFLSEDEKIFLNTTATFSQARRTSHSTEQCNSVRPSMEDNTNAHQRYRRNQAVSVSSLALLWKRRDSSTSTCSSSSSSNNSAAGSVVTIDHNPSMTSHYSMDEDYQEACPKSPKARELESLIFEQPQRTVRLSLTPGCAV</sequence>
<protein>
    <submittedName>
        <fullName evidence="2">Uncharacterized protein</fullName>
    </submittedName>
</protein>
<dbReference type="OrthoDB" id="2277550at2759"/>
<proteinExistence type="predicted"/>
<name>S2K6A0_MUCC1</name>
<feature type="region of interest" description="Disordered" evidence="1">
    <location>
        <begin position="29"/>
        <end position="55"/>
    </location>
</feature>
<feature type="region of interest" description="Disordered" evidence="1">
    <location>
        <begin position="76"/>
        <end position="119"/>
    </location>
</feature>
<dbReference type="AlphaFoldDB" id="S2K6A0"/>
<evidence type="ECO:0000313" key="3">
    <source>
        <dbReference type="Proteomes" id="UP000014254"/>
    </source>
</evidence>
<dbReference type="InParanoid" id="S2K6A0"/>
<dbReference type="VEuPathDB" id="FungiDB:HMPREF1544_05405"/>
<keyword evidence="3" id="KW-1185">Reference proteome</keyword>
<dbReference type="eggNOG" id="ENOG502R0ND">
    <property type="taxonomic scope" value="Eukaryota"/>
</dbReference>
<evidence type="ECO:0000256" key="1">
    <source>
        <dbReference type="SAM" id="MobiDB-lite"/>
    </source>
</evidence>
<dbReference type="OMA" id="NSVRPSM"/>
<gene>
    <name evidence="2" type="ORF">HMPREF1544_05405</name>
</gene>
<reference evidence="3" key="1">
    <citation type="submission" date="2013-05" db="EMBL/GenBank/DDBJ databases">
        <title>The Genome sequence of Mucor circinelloides f. circinelloides 1006PhL.</title>
        <authorList>
            <consortium name="The Broad Institute Genomics Platform"/>
            <person name="Cuomo C."/>
            <person name="Earl A."/>
            <person name="Findley K."/>
            <person name="Lee S.C."/>
            <person name="Walker B."/>
            <person name="Young S."/>
            <person name="Zeng Q."/>
            <person name="Gargeya S."/>
            <person name="Fitzgerald M."/>
            <person name="Haas B."/>
            <person name="Abouelleil A."/>
            <person name="Allen A.W."/>
            <person name="Alvarado L."/>
            <person name="Arachchi H.M."/>
            <person name="Berlin A.M."/>
            <person name="Chapman S.B."/>
            <person name="Gainer-Dewar J."/>
            <person name="Goldberg J."/>
            <person name="Griggs A."/>
            <person name="Gujja S."/>
            <person name="Hansen M."/>
            <person name="Howarth C."/>
            <person name="Imamovic A."/>
            <person name="Ireland A."/>
            <person name="Larimer J."/>
            <person name="McCowan C."/>
            <person name="Murphy C."/>
            <person name="Pearson M."/>
            <person name="Poon T.W."/>
            <person name="Priest M."/>
            <person name="Roberts A."/>
            <person name="Saif S."/>
            <person name="Shea T."/>
            <person name="Sisk P."/>
            <person name="Sykes S."/>
            <person name="Wortman J."/>
            <person name="Nusbaum C."/>
            <person name="Birren B."/>
        </authorList>
    </citation>
    <scope>NUCLEOTIDE SEQUENCE [LARGE SCALE GENOMIC DNA]</scope>
    <source>
        <strain evidence="3">1006PhL</strain>
    </source>
</reference>